<organism evidence="2 3">
    <name type="scientific">Limosilactobacillus alvi</name>
    <dbReference type="NCBI Taxonomy" id="990412"/>
    <lineage>
        <taxon>Bacteria</taxon>
        <taxon>Bacillati</taxon>
        <taxon>Bacillota</taxon>
        <taxon>Bacilli</taxon>
        <taxon>Lactobacillales</taxon>
        <taxon>Lactobacillaceae</taxon>
        <taxon>Limosilactobacillus</taxon>
    </lineage>
</organism>
<reference evidence="2 3" key="1">
    <citation type="journal article" date="2021" name="Sci. Rep.">
        <title>The distribution of antibiotic resistance genes in chicken gut microbiota commensals.</title>
        <authorList>
            <person name="Juricova H."/>
            <person name="Matiasovicova J."/>
            <person name="Kubasova T."/>
            <person name="Cejkova D."/>
            <person name="Rychlik I."/>
        </authorList>
    </citation>
    <scope>NUCLEOTIDE SEQUENCE [LARGE SCALE GENOMIC DNA]</scope>
    <source>
        <strain evidence="2 3">An810</strain>
    </source>
</reference>
<dbReference type="RefSeq" id="WP_204776727.1">
    <property type="nucleotide sequence ID" value="NZ_JACJJQ010000029.1"/>
</dbReference>
<dbReference type="EMBL" id="JACJJQ010000029">
    <property type="protein sequence ID" value="MBM6754427.1"/>
    <property type="molecule type" value="Genomic_DNA"/>
</dbReference>
<keyword evidence="1" id="KW-0175">Coiled coil</keyword>
<sequence>MEKWQNYYSKEEQAALTEKAKQKIKFPTTLYQLAKANGQFIPKHARIKACQRAQMPLLKADIQNLTALANGQKLPASPKKKAKRSQTKVLREQETLPKITAKERLQRILSQYDSWVQTGEEVGIMQFEKHRRYRIQAADVLKNPEATNYALNRQANLMENQLERLMERVERRQDNQRFY</sequence>
<evidence type="ECO:0000313" key="3">
    <source>
        <dbReference type="Proteomes" id="UP000776629"/>
    </source>
</evidence>
<comment type="caution">
    <text evidence="2">The sequence shown here is derived from an EMBL/GenBank/DDBJ whole genome shotgun (WGS) entry which is preliminary data.</text>
</comment>
<name>A0ABS2EPJ4_9LACO</name>
<evidence type="ECO:0000256" key="1">
    <source>
        <dbReference type="SAM" id="Coils"/>
    </source>
</evidence>
<feature type="coiled-coil region" evidence="1">
    <location>
        <begin position="148"/>
        <end position="175"/>
    </location>
</feature>
<evidence type="ECO:0000313" key="2">
    <source>
        <dbReference type="EMBL" id="MBM6754427.1"/>
    </source>
</evidence>
<accession>A0ABS2EPJ4</accession>
<dbReference type="Proteomes" id="UP000776629">
    <property type="component" value="Unassembled WGS sequence"/>
</dbReference>
<protein>
    <submittedName>
        <fullName evidence="2">Uncharacterized protein</fullName>
    </submittedName>
</protein>
<gene>
    <name evidence="2" type="ORF">H5993_06625</name>
</gene>
<proteinExistence type="predicted"/>
<keyword evidence="3" id="KW-1185">Reference proteome</keyword>